<evidence type="ECO:0000313" key="2">
    <source>
        <dbReference type="EMBL" id="KAF6324868.1"/>
    </source>
</evidence>
<feature type="region of interest" description="Disordered" evidence="1">
    <location>
        <begin position="45"/>
        <end position="109"/>
    </location>
</feature>
<organism evidence="2 3">
    <name type="scientific">Myotis myotis</name>
    <name type="common">Greater mouse-eared bat</name>
    <name type="synonym">Vespertilio myotis</name>
    <dbReference type="NCBI Taxonomy" id="51298"/>
    <lineage>
        <taxon>Eukaryota</taxon>
        <taxon>Metazoa</taxon>
        <taxon>Chordata</taxon>
        <taxon>Craniata</taxon>
        <taxon>Vertebrata</taxon>
        <taxon>Euteleostomi</taxon>
        <taxon>Mammalia</taxon>
        <taxon>Eutheria</taxon>
        <taxon>Laurasiatheria</taxon>
        <taxon>Chiroptera</taxon>
        <taxon>Yangochiroptera</taxon>
        <taxon>Vespertilionidae</taxon>
        <taxon>Myotis</taxon>
    </lineage>
</organism>
<accession>A0A7J7VIM8</accession>
<feature type="region of interest" description="Disordered" evidence="1">
    <location>
        <begin position="1"/>
        <end position="28"/>
    </location>
</feature>
<feature type="compositionally biased region" description="Gly residues" evidence="1">
    <location>
        <begin position="53"/>
        <end position="63"/>
    </location>
</feature>
<proteinExistence type="predicted"/>
<dbReference type="Proteomes" id="UP000527355">
    <property type="component" value="Unassembled WGS sequence"/>
</dbReference>
<gene>
    <name evidence="2" type="ORF">mMyoMyo1_008322</name>
</gene>
<sequence>MRSGKLCPRGGAGPGDPGRPGKVLRARGPLGVGIWPPGLGAGRGSSYLRGEAPGPGGGGGSGCGTPAPRRLLHHNIPRPGARGPRGCARSGGARGAGARGEGRHLGRRGRGRELLGAALAAASWRVPPTRPSGLAANYCTADWRCPQVMKTKGVEIKIYSFIPVVDLRRTFTGVKRNPLQASPCTGAFEYGCSSTSSTPVNRTTIYWFASARNLETTLSLDFR</sequence>
<feature type="compositionally biased region" description="Low complexity" evidence="1">
    <location>
        <begin position="78"/>
        <end position="91"/>
    </location>
</feature>
<keyword evidence="3" id="KW-1185">Reference proteome</keyword>
<reference evidence="2 3" key="1">
    <citation type="journal article" date="2020" name="Nature">
        <title>Six reference-quality genomes reveal evolution of bat adaptations.</title>
        <authorList>
            <person name="Jebb D."/>
            <person name="Huang Z."/>
            <person name="Pippel M."/>
            <person name="Hughes G.M."/>
            <person name="Lavrichenko K."/>
            <person name="Devanna P."/>
            <person name="Winkler S."/>
            <person name="Jermiin L.S."/>
            <person name="Skirmuntt E.C."/>
            <person name="Katzourakis A."/>
            <person name="Burkitt-Gray L."/>
            <person name="Ray D.A."/>
            <person name="Sullivan K.A.M."/>
            <person name="Roscito J.G."/>
            <person name="Kirilenko B.M."/>
            <person name="Davalos L.M."/>
            <person name="Corthals A.P."/>
            <person name="Power M.L."/>
            <person name="Jones G."/>
            <person name="Ransome R.D."/>
            <person name="Dechmann D.K.N."/>
            <person name="Locatelli A.G."/>
            <person name="Puechmaille S.J."/>
            <person name="Fedrigo O."/>
            <person name="Jarvis E.D."/>
            <person name="Hiller M."/>
            <person name="Vernes S.C."/>
            <person name="Myers E.W."/>
            <person name="Teeling E.C."/>
        </authorList>
    </citation>
    <scope>NUCLEOTIDE SEQUENCE [LARGE SCALE GENOMIC DNA]</scope>
    <source>
        <strain evidence="2">MMyoMyo1</strain>
        <tissue evidence="2">Flight muscle</tissue>
    </source>
</reference>
<name>A0A7J7VIM8_MYOMY</name>
<dbReference type="AlphaFoldDB" id="A0A7J7VIM8"/>
<evidence type="ECO:0000256" key="1">
    <source>
        <dbReference type="SAM" id="MobiDB-lite"/>
    </source>
</evidence>
<comment type="caution">
    <text evidence="2">The sequence shown here is derived from an EMBL/GenBank/DDBJ whole genome shotgun (WGS) entry which is preliminary data.</text>
</comment>
<protein>
    <submittedName>
        <fullName evidence="2">Uncharacterized protein</fullName>
    </submittedName>
</protein>
<dbReference type="EMBL" id="JABWUV010000010">
    <property type="protein sequence ID" value="KAF6324868.1"/>
    <property type="molecule type" value="Genomic_DNA"/>
</dbReference>
<evidence type="ECO:0000313" key="3">
    <source>
        <dbReference type="Proteomes" id="UP000527355"/>
    </source>
</evidence>